<dbReference type="InterPro" id="IPR024811">
    <property type="entry name" value="ASX/ASX-like"/>
</dbReference>
<evidence type="ECO:0000313" key="1">
    <source>
        <dbReference type="WBParaSite" id="ECPE_0001503701-mRNA-1"/>
    </source>
</evidence>
<name>A0A183B712_9TREM</name>
<accession>A0A183B712</accession>
<dbReference type="GO" id="GO:0009887">
    <property type="term" value="P:animal organ morphogenesis"/>
    <property type="evidence" value="ECO:0007669"/>
    <property type="project" value="TreeGrafter"/>
</dbReference>
<dbReference type="GO" id="GO:0003682">
    <property type="term" value="F:chromatin binding"/>
    <property type="evidence" value="ECO:0007669"/>
    <property type="project" value="TreeGrafter"/>
</dbReference>
<dbReference type="GO" id="GO:0045944">
    <property type="term" value="P:positive regulation of transcription by RNA polymerase II"/>
    <property type="evidence" value="ECO:0007669"/>
    <property type="project" value="TreeGrafter"/>
</dbReference>
<protein>
    <submittedName>
        <fullName evidence="1">ASXH domain-containing protein</fullName>
    </submittedName>
</protein>
<dbReference type="PANTHER" id="PTHR13578">
    <property type="entry name" value="ADDITIONAL SEX COMBS LIKE PROTEIN ASXL"/>
    <property type="match status" value="1"/>
</dbReference>
<dbReference type="WBParaSite" id="ECPE_0001503701-mRNA-1">
    <property type="protein sequence ID" value="ECPE_0001503701-mRNA-1"/>
    <property type="gene ID" value="ECPE_0001503701"/>
</dbReference>
<reference evidence="1" key="1">
    <citation type="submission" date="2016-06" db="UniProtKB">
        <authorList>
            <consortium name="WormBaseParasite"/>
        </authorList>
    </citation>
    <scope>IDENTIFICATION</scope>
</reference>
<proteinExistence type="predicted"/>
<organism evidence="1">
    <name type="scientific">Echinostoma caproni</name>
    <dbReference type="NCBI Taxonomy" id="27848"/>
    <lineage>
        <taxon>Eukaryota</taxon>
        <taxon>Metazoa</taxon>
        <taxon>Spiralia</taxon>
        <taxon>Lophotrochozoa</taxon>
        <taxon>Platyhelminthes</taxon>
        <taxon>Trematoda</taxon>
        <taxon>Digenea</taxon>
        <taxon>Plagiorchiida</taxon>
        <taxon>Echinostomata</taxon>
        <taxon>Echinostomatoidea</taxon>
        <taxon>Echinostomatidae</taxon>
        <taxon>Echinostoma</taxon>
    </lineage>
</organism>
<dbReference type="AlphaFoldDB" id="A0A183B712"/>
<sequence>LINRDTFYEFPIETQRMLADLLPYYDRQKQSWPTQPSTNGYVEDGPRAQAKLVATMEDESVWLHPSALSNEFFTKALQDYTDRQARGEFAPRLRNRAGLRANAVGRGRYGTTIVNADLISGKQTLKHTNPTGAPKSPTTTTLFKCFKDIKGHHRGKLPLTCGELPSVSAYAAP</sequence>
<dbReference type="GO" id="GO:0035517">
    <property type="term" value="C:PR-DUB complex"/>
    <property type="evidence" value="ECO:0007669"/>
    <property type="project" value="TreeGrafter"/>
</dbReference>
<dbReference type="PANTHER" id="PTHR13578:SF20">
    <property type="entry name" value="POLYCOMB PROTEIN ASX"/>
    <property type="match status" value="1"/>
</dbReference>